<gene>
    <name evidence="1" type="ORF">H5410_056097</name>
</gene>
<reference evidence="1 2" key="1">
    <citation type="submission" date="2020-09" db="EMBL/GenBank/DDBJ databases">
        <title>De no assembly of potato wild relative species, Solanum commersonii.</title>
        <authorList>
            <person name="Cho K."/>
        </authorList>
    </citation>
    <scope>NUCLEOTIDE SEQUENCE [LARGE SCALE GENOMIC DNA]</scope>
    <source>
        <strain evidence="1">LZ3.2</strain>
        <tissue evidence="1">Leaf</tissue>
    </source>
</reference>
<proteinExistence type="predicted"/>
<name>A0A9J5WJC2_SOLCO</name>
<comment type="caution">
    <text evidence="1">The sequence shown here is derived from an EMBL/GenBank/DDBJ whole genome shotgun (WGS) entry which is preliminary data.</text>
</comment>
<dbReference type="Proteomes" id="UP000824120">
    <property type="component" value="Chromosome 11"/>
</dbReference>
<sequence>MDVCYDLINGISWSLGTNEHIFKFKRALKLKEHDFTNFCLVTRGKLEHFQVQTRPKAGKTRFYQFSCAIVNRFLVIEFGKKICQIFLWTSVKTLLMASISLEGETDAFSRFQKFLAEFLHEFLYNLINGVSWSRGEKRHIFKLK</sequence>
<dbReference type="EMBL" id="JACXVP010000011">
    <property type="protein sequence ID" value="KAG5575963.1"/>
    <property type="molecule type" value="Genomic_DNA"/>
</dbReference>
<evidence type="ECO:0000313" key="2">
    <source>
        <dbReference type="Proteomes" id="UP000824120"/>
    </source>
</evidence>
<organism evidence="1 2">
    <name type="scientific">Solanum commersonii</name>
    <name type="common">Commerson's wild potato</name>
    <name type="synonym">Commerson's nightshade</name>
    <dbReference type="NCBI Taxonomy" id="4109"/>
    <lineage>
        <taxon>Eukaryota</taxon>
        <taxon>Viridiplantae</taxon>
        <taxon>Streptophyta</taxon>
        <taxon>Embryophyta</taxon>
        <taxon>Tracheophyta</taxon>
        <taxon>Spermatophyta</taxon>
        <taxon>Magnoliopsida</taxon>
        <taxon>eudicotyledons</taxon>
        <taxon>Gunneridae</taxon>
        <taxon>Pentapetalae</taxon>
        <taxon>asterids</taxon>
        <taxon>lamiids</taxon>
        <taxon>Solanales</taxon>
        <taxon>Solanaceae</taxon>
        <taxon>Solanoideae</taxon>
        <taxon>Solaneae</taxon>
        <taxon>Solanum</taxon>
    </lineage>
</organism>
<keyword evidence="2" id="KW-1185">Reference proteome</keyword>
<accession>A0A9J5WJC2</accession>
<dbReference type="AlphaFoldDB" id="A0A9J5WJC2"/>
<evidence type="ECO:0000313" key="1">
    <source>
        <dbReference type="EMBL" id="KAG5575963.1"/>
    </source>
</evidence>
<protein>
    <submittedName>
        <fullName evidence="1">Uncharacterized protein</fullName>
    </submittedName>
</protein>